<proteinExistence type="predicted"/>
<dbReference type="AlphaFoldDB" id="A0A6L9UBC6"/>
<gene>
    <name evidence="2" type="ORF">GR212_27080</name>
</gene>
<evidence type="ECO:0000313" key="2">
    <source>
        <dbReference type="EMBL" id="NEI73223.1"/>
    </source>
</evidence>
<comment type="caution">
    <text evidence="2">The sequence shown here is derived from an EMBL/GenBank/DDBJ whole genome shotgun (WGS) entry which is preliminary data.</text>
</comment>
<protein>
    <submittedName>
        <fullName evidence="2">PRC-barrel domain containing protein</fullName>
    </submittedName>
</protein>
<name>A0A6L9UBC6_9HYPH</name>
<evidence type="ECO:0000259" key="1">
    <source>
        <dbReference type="Pfam" id="PF05239"/>
    </source>
</evidence>
<dbReference type="SUPFAM" id="SSF50346">
    <property type="entry name" value="PRC-barrel domain"/>
    <property type="match status" value="1"/>
</dbReference>
<dbReference type="Gene3D" id="2.30.30.240">
    <property type="entry name" value="PRC-barrel domain"/>
    <property type="match status" value="1"/>
</dbReference>
<evidence type="ECO:0000313" key="3">
    <source>
        <dbReference type="Proteomes" id="UP000483035"/>
    </source>
</evidence>
<accession>A0A6L9UBC6</accession>
<feature type="domain" description="PRC-barrel" evidence="1">
    <location>
        <begin position="14"/>
        <end position="79"/>
    </location>
</feature>
<dbReference type="InterPro" id="IPR011033">
    <property type="entry name" value="PRC_barrel-like_sf"/>
</dbReference>
<dbReference type="Pfam" id="PF05239">
    <property type="entry name" value="PRC"/>
    <property type="match status" value="1"/>
</dbReference>
<dbReference type="InterPro" id="IPR027275">
    <property type="entry name" value="PRC-brl_dom"/>
</dbReference>
<dbReference type="EMBL" id="WUEY01000016">
    <property type="protein sequence ID" value="NEI73223.1"/>
    <property type="molecule type" value="Genomic_DNA"/>
</dbReference>
<reference evidence="2 3" key="1">
    <citation type="submission" date="2019-12" db="EMBL/GenBank/DDBJ databases">
        <title>Rhizobium genotypes associated with high levels of biological nitrogen fixation by grain legumes in a temperate-maritime cropping system.</title>
        <authorList>
            <person name="Maluk M."/>
            <person name="Francesc Ferrando Molina F."/>
            <person name="Lopez Del Egido L."/>
            <person name="Lafos M."/>
            <person name="Langarica-Fuentes A."/>
            <person name="Gebre Yohannes G."/>
            <person name="Young M.W."/>
            <person name="Martin P."/>
            <person name="Gantlett R."/>
            <person name="Kenicer G."/>
            <person name="Hawes C."/>
            <person name="Begg G.S."/>
            <person name="Quilliam R.S."/>
            <person name="Squire G.R."/>
            <person name="Poole P.S."/>
            <person name="Young P.W."/>
            <person name="Iannetta P.M."/>
            <person name="James E.K."/>
        </authorList>
    </citation>
    <scope>NUCLEOTIDE SEQUENCE [LARGE SCALE GENOMIC DNA]</scope>
    <source>
        <strain evidence="2 3">JHI1118</strain>
    </source>
</reference>
<organism evidence="2 3">
    <name type="scientific">Rhizobium lusitanum</name>
    <dbReference type="NCBI Taxonomy" id="293958"/>
    <lineage>
        <taxon>Bacteria</taxon>
        <taxon>Pseudomonadati</taxon>
        <taxon>Pseudomonadota</taxon>
        <taxon>Alphaproteobacteria</taxon>
        <taxon>Hyphomicrobiales</taxon>
        <taxon>Rhizobiaceae</taxon>
        <taxon>Rhizobium/Agrobacterium group</taxon>
        <taxon>Rhizobium</taxon>
    </lineage>
</organism>
<dbReference type="RefSeq" id="WP_163991331.1">
    <property type="nucleotide sequence ID" value="NZ_WUEY01000016.1"/>
</dbReference>
<dbReference type="Proteomes" id="UP000483035">
    <property type="component" value="Unassembled WGS sequence"/>
</dbReference>
<sequence>MDYSNHVRLSPHQLNAGNLEGAAVYGVDDRKVGKIDHVHGSGMAATVVIDVGGFLEGGAKPVAVSIGDLNVIRDEGGYVHAVTSWTKDQLKHIPEHRD</sequence>